<gene>
    <name evidence="3" type="primary">SORL1</name>
    <name evidence="3" type="ORF">AWC38_SpisGene25729</name>
</gene>
<reference evidence="4" key="1">
    <citation type="journal article" date="2017" name="bioRxiv">
        <title>Comparative analysis of the genomes of Stylophora pistillata and Acropora digitifera provides evidence for extensive differences between species of corals.</title>
        <authorList>
            <person name="Voolstra C.R."/>
            <person name="Li Y."/>
            <person name="Liew Y.J."/>
            <person name="Baumgarten S."/>
            <person name="Zoccola D."/>
            <person name="Flot J.-F."/>
            <person name="Tambutte S."/>
            <person name="Allemand D."/>
            <person name="Aranda M."/>
        </authorList>
    </citation>
    <scope>NUCLEOTIDE SEQUENCE [LARGE SCALE GENOMIC DNA]</scope>
</reference>
<dbReference type="Pfam" id="PF15902">
    <property type="entry name" value="Sortilin-Vps10"/>
    <property type="match status" value="1"/>
</dbReference>
<sequence>DFYVADASENQVFLAVTHDRRTTHLYTSDTSGLKYSLSLQRVLYFSPNTTTAWLRRYIRFSFVDLHKVKGLRGVYIASQLTVGAVGTRHILTKITFDKGGLWQPVSAPKVDNYGKPLNCSL</sequence>
<feature type="non-terminal residue" evidence="3">
    <location>
        <position position="121"/>
    </location>
</feature>
<evidence type="ECO:0000259" key="2">
    <source>
        <dbReference type="Pfam" id="PF15902"/>
    </source>
</evidence>
<proteinExistence type="predicted"/>
<dbReference type="PANTHER" id="PTHR12106">
    <property type="entry name" value="SORTILIN RELATED"/>
    <property type="match status" value="1"/>
</dbReference>
<dbReference type="PANTHER" id="PTHR12106:SF27">
    <property type="entry name" value="SORTILIN-RELATED RECEPTOR"/>
    <property type="match status" value="1"/>
</dbReference>
<dbReference type="Proteomes" id="UP000225706">
    <property type="component" value="Unassembled WGS sequence"/>
</dbReference>
<feature type="non-terminal residue" evidence="3">
    <location>
        <position position="1"/>
    </location>
</feature>
<dbReference type="GO" id="GO:0005794">
    <property type="term" value="C:Golgi apparatus"/>
    <property type="evidence" value="ECO:0007669"/>
    <property type="project" value="TreeGrafter"/>
</dbReference>
<dbReference type="AlphaFoldDB" id="A0A2B4PWD7"/>
<feature type="domain" description="Sortilin N-terminal" evidence="2">
    <location>
        <begin position="2"/>
        <end position="116"/>
    </location>
</feature>
<dbReference type="InterPro" id="IPR050310">
    <property type="entry name" value="VPS10-sortilin"/>
</dbReference>
<keyword evidence="1" id="KW-0677">Repeat</keyword>
<evidence type="ECO:0000313" key="4">
    <source>
        <dbReference type="Proteomes" id="UP000225706"/>
    </source>
</evidence>
<comment type="caution">
    <text evidence="3">The sequence shown here is derived from an EMBL/GenBank/DDBJ whole genome shotgun (WGS) entry which is preliminary data.</text>
</comment>
<accession>A0A2B4PWD7</accession>
<dbReference type="OrthoDB" id="443634at2759"/>
<dbReference type="EMBL" id="LSMT01005468">
    <property type="protein sequence ID" value="PFW96319.1"/>
    <property type="molecule type" value="Genomic_DNA"/>
</dbReference>
<protein>
    <submittedName>
        <fullName evidence="3">Sortilin-related receptor</fullName>
    </submittedName>
</protein>
<dbReference type="GO" id="GO:0006892">
    <property type="term" value="P:post-Golgi vesicle-mediated transport"/>
    <property type="evidence" value="ECO:0007669"/>
    <property type="project" value="TreeGrafter"/>
</dbReference>
<keyword evidence="3" id="KW-0675">Receptor</keyword>
<dbReference type="InterPro" id="IPR031778">
    <property type="entry name" value="Sortilin_N"/>
</dbReference>
<keyword evidence="4" id="KW-1185">Reference proteome</keyword>
<evidence type="ECO:0000256" key="1">
    <source>
        <dbReference type="ARBA" id="ARBA00022737"/>
    </source>
</evidence>
<organism evidence="3 4">
    <name type="scientific">Stylophora pistillata</name>
    <name type="common">Smooth cauliflower coral</name>
    <dbReference type="NCBI Taxonomy" id="50429"/>
    <lineage>
        <taxon>Eukaryota</taxon>
        <taxon>Metazoa</taxon>
        <taxon>Cnidaria</taxon>
        <taxon>Anthozoa</taxon>
        <taxon>Hexacorallia</taxon>
        <taxon>Scleractinia</taxon>
        <taxon>Astrocoeniina</taxon>
        <taxon>Pocilloporidae</taxon>
        <taxon>Stylophora</taxon>
    </lineage>
</organism>
<name>A0A2B4PWD7_STYPI</name>
<dbReference type="SUPFAM" id="SSF110296">
    <property type="entry name" value="Oligoxyloglucan reducing end-specific cellobiohydrolase"/>
    <property type="match status" value="1"/>
</dbReference>
<evidence type="ECO:0000313" key="3">
    <source>
        <dbReference type="EMBL" id="PFW96319.1"/>
    </source>
</evidence>
<dbReference type="STRING" id="50429.A0A2B4PWD7"/>
<dbReference type="GO" id="GO:0016020">
    <property type="term" value="C:membrane"/>
    <property type="evidence" value="ECO:0007669"/>
    <property type="project" value="TreeGrafter"/>
</dbReference>